<comment type="caution">
    <text evidence="1">The sequence shown here is derived from an EMBL/GenBank/DDBJ whole genome shotgun (WGS) entry which is preliminary data.</text>
</comment>
<dbReference type="AlphaFoldDB" id="A0A2P8D3E8"/>
<evidence type="ECO:0000313" key="2">
    <source>
        <dbReference type="Proteomes" id="UP000240542"/>
    </source>
</evidence>
<gene>
    <name evidence="1" type="ORF">CLV63_11924</name>
</gene>
<organism evidence="1 2">
    <name type="scientific">Murinocardiopsis flavida</name>
    <dbReference type="NCBI Taxonomy" id="645275"/>
    <lineage>
        <taxon>Bacteria</taxon>
        <taxon>Bacillati</taxon>
        <taxon>Actinomycetota</taxon>
        <taxon>Actinomycetes</taxon>
        <taxon>Streptosporangiales</taxon>
        <taxon>Nocardiopsidaceae</taxon>
        <taxon>Murinocardiopsis</taxon>
    </lineage>
</organism>
<dbReference type="OrthoDB" id="5198721at2"/>
<dbReference type="Proteomes" id="UP000240542">
    <property type="component" value="Unassembled WGS sequence"/>
</dbReference>
<evidence type="ECO:0000313" key="1">
    <source>
        <dbReference type="EMBL" id="PSK91743.1"/>
    </source>
</evidence>
<proteinExistence type="predicted"/>
<name>A0A2P8D3E8_9ACTN</name>
<dbReference type="EMBL" id="PYGA01000019">
    <property type="protein sequence ID" value="PSK91743.1"/>
    <property type="molecule type" value="Genomic_DNA"/>
</dbReference>
<keyword evidence="2" id="KW-1185">Reference proteome</keyword>
<sequence>MSPADGPAEPAEAALADQAVDSVRERLAALDDLPTVEHVAVFEQVHGDLSAVLNSLDSPSNPG</sequence>
<dbReference type="RefSeq" id="WP_106585416.1">
    <property type="nucleotide sequence ID" value="NZ_PYGA01000019.1"/>
</dbReference>
<reference evidence="1 2" key="1">
    <citation type="submission" date="2018-03" db="EMBL/GenBank/DDBJ databases">
        <title>Genomic Encyclopedia of Archaeal and Bacterial Type Strains, Phase II (KMG-II): from individual species to whole genera.</title>
        <authorList>
            <person name="Goeker M."/>
        </authorList>
    </citation>
    <scope>NUCLEOTIDE SEQUENCE [LARGE SCALE GENOMIC DNA]</scope>
    <source>
        <strain evidence="1 2">DSM 45312</strain>
    </source>
</reference>
<protein>
    <submittedName>
        <fullName evidence="1">Uncharacterized protein</fullName>
    </submittedName>
</protein>
<accession>A0A2P8D3E8</accession>